<dbReference type="EMBL" id="LR215974">
    <property type="protein sequence ID" value="VFB02197.1"/>
    <property type="molecule type" value="Genomic_DNA"/>
</dbReference>
<proteinExistence type="predicted"/>
<dbReference type="RefSeq" id="WP_198418279.1">
    <property type="nucleotide sequence ID" value="NZ_LR215974.1"/>
</dbReference>
<evidence type="ECO:0000313" key="2">
    <source>
        <dbReference type="Proteomes" id="UP000290013"/>
    </source>
</evidence>
<accession>A0A4U8W7K9</accession>
<dbReference type="Proteomes" id="UP000290013">
    <property type="component" value="Chromosome"/>
</dbReference>
<protein>
    <submittedName>
        <fullName evidence="1">Predicted chitinase</fullName>
    </submittedName>
</protein>
<gene>
    <name evidence="1" type="ORF">NCTC12078_00171</name>
</gene>
<dbReference type="AlphaFoldDB" id="A0A4U8W7K9"/>
<name>A0A4U8W7K9_9FLAO</name>
<evidence type="ECO:0000313" key="1">
    <source>
        <dbReference type="EMBL" id="VFB02197.1"/>
    </source>
</evidence>
<dbReference type="SUPFAM" id="SSF53955">
    <property type="entry name" value="Lysozyme-like"/>
    <property type="match status" value="1"/>
</dbReference>
<reference evidence="1 2" key="1">
    <citation type="submission" date="2019-02" db="EMBL/GenBank/DDBJ databases">
        <authorList>
            <consortium name="Pathogen Informatics"/>
        </authorList>
    </citation>
    <scope>NUCLEOTIDE SEQUENCE [LARGE SCALE GENOMIC DNA]</scope>
    <source>
        <strain evidence="1 2">3012STDY6944375</strain>
    </source>
</reference>
<dbReference type="InterPro" id="IPR023346">
    <property type="entry name" value="Lysozyme-like_dom_sf"/>
</dbReference>
<dbReference type="KEGG" id="ctai:NCTC12078_00171"/>
<dbReference type="Gene3D" id="1.10.530.10">
    <property type="match status" value="1"/>
</dbReference>
<organism evidence="1 2">
    <name type="scientific">Chryseobacterium taihuense</name>
    <dbReference type="NCBI Taxonomy" id="1141221"/>
    <lineage>
        <taxon>Bacteria</taxon>
        <taxon>Pseudomonadati</taxon>
        <taxon>Bacteroidota</taxon>
        <taxon>Flavobacteriia</taxon>
        <taxon>Flavobacteriales</taxon>
        <taxon>Weeksellaceae</taxon>
        <taxon>Chryseobacterium group</taxon>
        <taxon>Chryseobacterium</taxon>
    </lineage>
</organism>
<sequence>MSKKGISQIKGPSEIKIGETAWYEVTRIHRLEDQPKVVTAKWELFKKENGKWRTLRPKAGAPPKVGAKVPITITNPALVNQELLIEAYIYEAEKTTPPGLKVKIMPAVKKKITRVELFMADETPITKDTILKYNQTIKVKVYTQAMQGEMLTLLLYEDDATGGGHHAKNEPNKVDEKTKTLDENGFLWHEFKLQPNFSAIANAMMDGSKDKLHEYYVVVKTAEHKSVSKNVEVENPDYIVEQTVSGGKPPEEEKVIEIEEVVIKGKRKTEIGVDPIPPSGNKTVVVENTEIEDLLDAYFAKEEYTKETDESAGNYTYAFKSVNNNIDKDKISAIIKKNVDSSIKADKKYTKLEAIKNSLVKTSYAKGETISFATYKLGAEYKRINNAPLEEEVYVVASTMNLDGKEVSLNIYEKDEVLKGKFEIIPVLEAKENGSELTTLKATVEKGIAKVKVKLRPKSDEDLKKWKEKLQGVKDGSHTYTFGGNNDISTEAKKKSVAQVIIGKVKQQLASSNKFAKAEDIVTAFNKIPTKTSYGKDEQITFDVYKTITEQWWLKAKVTGKEEHNKEFLKEDGKYFTIGGGKCGCKIDEDFFFTNYNIEFPNKDRNNNVIPMSENTKSSLRKMFESTSEYYANEKRCCNLKHIAYMLATAKLETANTFNPINEYGGNSYFERMYDPVLGKDSNRRQMAKDNENTTQGDGVKYHGRGFVQLTWKKNYRRMKEKFGVDLINHPEKALEHELAMKIMIYGMEEGSFTNKKLTDYINESKTDYLNARRIINGTDRASDIKNYAEKIEKCLKIEECNCNGESRSNSDVNSNVNIHFVGQSAHEEAVSQNSRRILQEVGEATNNLDIYITSTARTPYDQARIMYDNCRSDLQEQRRTYLGPGQRVIDVYVANQNKPRNTVISLMEAKINELGPSTVSRHCADHNVLNVFDISIRRLSNSNNFLTNLQSRAEVSQVLIENGVYHVEIPQ</sequence>